<protein>
    <submittedName>
        <fullName evidence="1">Uncharacterized protein</fullName>
    </submittedName>
</protein>
<proteinExistence type="predicted"/>
<accession>A0A815UZC8</accession>
<dbReference type="AlphaFoldDB" id="A0A815UZC8"/>
<gene>
    <name evidence="1" type="ORF">ZHD862_LOCUS38432</name>
</gene>
<sequence length="263" mass="30482">MTVLTILCGGRNDLSNLFYSSSLNNSSNTSTSEEISSNNNTIFNMNWNNLALNLLHYNTSDMCNMSYVVGSNNIKQTILINRTCRCILFDQIFNSNQQLKQFNRLIRPLLYGKIYYYPSNIHYDNLIKQINQTFESLDELIKLFRYIQLTIQSTYQIFLIICNLSLNSLDICQQQLNSYTISISLYTIFTEFIACIERNRFIPMISELNLIEHGQNSSLTDTFLAGIVFLNNISNNDSLPKHIQCKIRMTLDNVDNSFQTEDR</sequence>
<feature type="non-terminal residue" evidence="1">
    <location>
        <position position="1"/>
    </location>
</feature>
<evidence type="ECO:0000313" key="2">
    <source>
        <dbReference type="Proteomes" id="UP000663864"/>
    </source>
</evidence>
<organism evidence="1 2">
    <name type="scientific">Rotaria sordida</name>
    <dbReference type="NCBI Taxonomy" id="392033"/>
    <lineage>
        <taxon>Eukaryota</taxon>
        <taxon>Metazoa</taxon>
        <taxon>Spiralia</taxon>
        <taxon>Gnathifera</taxon>
        <taxon>Rotifera</taxon>
        <taxon>Eurotatoria</taxon>
        <taxon>Bdelloidea</taxon>
        <taxon>Philodinida</taxon>
        <taxon>Philodinidae</taxon>
        <taxon>Rotaria</taxon>
    </lineage>
</organism>
<comment type="caution">
    <text evidence="1">The sequence shown here is derived from an EMBL/GenBank/DDBJ whole genome shotgun (WGS) entry which is preliminary data.</text>
</comment>
<name>A0A815UZC8_9BILA</name>
<evidence type="ECO:0000313" key="1">
    <source>
        <dbReference type="EMBL" id="CAF1522659.1"/>
    </source>
</evidence>
<reference evidence="1" key="1">
    <citation type="submission" date="2021-02" db="EMBL/GenBank/DDBJ databases">
        <authorList>
            <person name="Nowell W R."/>
        </authorList>
    </citation>
    <scope>NUCLEOTIDE SEQUENCE</scope>
</reference>
<dbReference type="Proteomes" id="UP000663864">
    <property type="component" value="Unassembled WGS sequence"/>
</dbReference>
<dbReference type="EMBL" id="CAJNOT010009035">
    <property type="protein sequence ID" value="CAF1522659.1"/>
    <property type="molecule type" value="Genomic_DNA"/>
</dbReference>